<dbReference type="SMART" id="SM00832">
    <property type="entry name" value="C8"/>
    <property type="match status" value="1"/>
</dbReference>
<feature type="disulfide bond" evidence="4">
    <location>
        <begin position="457"/>
        <end position="511"/>
    </location>
</feature>
<feature type="disulfide bond" evidence="4">
    <location>
        <begin position="461"/>
        <end position="513"/>
    </location>
</feature>
<dbReference type="SUPFAM" id="SSF57501">
    <property type="entry name" value="Cystine-knot cytokines"/>
    <property type="match status" value="1"/>
</dbReference>
<evidence type="ECO:0000259" key="7">
    <source>
        <dbReference type="PROSITE" id="PS50184"/>
    </source>
</evidence>
<feature type="domain" description="CTCK" evidence="6">
    <location>
        <begin position="423"/>
        <end position="519"/>
    </location>
</feature>
<comment type="subcellular location">
    <subcellularLocation>
        <location evidence="1">Secreted</location>
    </subcellularLocation>
</comment>
<dbReference type="PANTHER" id="PTHR11339">
    <property type="entry name" value="EXTRACELLULAR MATRIX GLYCOPROTEIN RELATED"/>
    <property type="match status" value="1"/>
</dbReference>
<accession>A0AAW0PWM7</accession>
<sequence length="528" mass="56565">MEKCSVSAGQWVVPGKPCVTPTPRPPTITTCDSKVCDILTSSVFQECNQVVPVAPYKASCVSEVCEGKNETCPILEAYAGQCASAGICSTGGTKLMASVITNVQDKKFTKRVVLRYNTKFKADNGTAMEGCFCADGTTEYKAAHPECVSTCDVCEGPDGKPRQPGETWTTNCKKCLCDNDSLSTQCTPVQCPTESTPSCSETGQQVVNKTVDCCNQQTCECNTNLCPKPPSCAAGFKMNVTTGVCCQEYECVPKGVCVHDNKEYKPGDKIPSTSPAPTEEPPLEAPETTTAPVTSSSNPAPSNNSCKDCYCTAEVDTATSLNIIKCTPVVCNTVCSEGFTYEKISGKCCGHCVQKQCVIEINNATVTIEANETYVSPDNKCVKYKCEKTNDKYVTEKVTKTCPPFNPLDCKPGTETTDADGCCKSCTLRSVCEVRSEPKVIEVNGCKSDQPVNMTSCFGHCGSSSIYSESANSMMRKCECCQETATTQAQVALKCADGTSVQHNYSLATACACTSSECVSTSKRRRRR</sequence>
<dbReference type="InterPro" id="IPR006208">
    <property type="entry name" value="Glyco_hormone_CN"/>
</dbReference>
<dbReference type="PROSITE" id="PS01208">
    <property type="entry name" value="VWFC_1"/>
    <property type="match status" value="1"/>
</dbReference>
<feature type="disulfide bond" evidence="4">
    <location>
        <begin position="446"/>
        <end position="495"/>
    </location>
</feature>
<dbReference type="PROSITE" id="PS01225">
    <property type="entry name" value="CTCK_2"/>
    <property type="match status" value="1"/>
</dbReference>
<evidence type="ECO:0000256" key="1">
    <source>
        <dbReference type="ARBA" id="ARBA00004613"/>
    </source>
</evidence>
<proteinExistence type="predicted"/>
<keyword evidence="9" id="KW-1185">Reference proteome</keyword>
<dbReference type="Pfam" id="PF00007">
    <property type="entry name" value="Cys_knot"/>
    <property type="match status" value="1"/>
</dbReference>
<dbReference type="InterPro" id="IPR029034">
    <property type="entry name" value="Cystine-knot_cytokine"/>
</dbReference>
<organism evidence="8 9">
    <name type="scientific">Mugilogobius chulae</name>
    <name type="common">yellowstripe goby</name>
    <dbReference type="NCBI Taxonomy" id="88201"/>
    <lineage>
        <taxon>Eukaryota</taxon>
        <taxon>Metazoa</taxon>
        <taxon>Chordata</taxon>
        <taxon>Craniata</taxon>
        <taxon>Vertebrata</taxon>
        <taxon>Euteleostomi</taxon>
        <taxon>Actinopterygii</taxon>
        <taxon>Neopterygii</taxon>
        <taxon>Teleostei</taxon>
        <taxon>Neoteleostei</taxon>
        <taxon>Acanthomorphata</taxon>
        <taxon>Gobiaria</taxon>
        <taxon>Gobiiformes</taxon>
        <taxon>Gobioidei</taxon>
        <taxon>Gobiidae</taxon>
        <taxon>Gobionellinae</taxon>
        <taxon>Mugilogobius</taxon>
    </lineage>
</organism>
<keyword evidence="3 4" id="KW-1015">Disulfide bond</keyword>
<dbReference type="Proteomes" id="UP001460270">
    <property type="component" value="Unassembled WGS sequence"/>
</dbReference>
<dbReference type="EMBL" id="JBBPFD010000004">
    <property type="protein sequence ID" value="KAK7930489.1"/>
    <property type="molecule type" value="Genomic_DNA"/>
</dbReference>
<evidence type="ECO:0000259" key="6">
    <source>
        <dbReference type="PROSITE" id="PS01225"/>
    </source>
</evidence>
<dbReference type="InterPro" id="IPR001007">
    <property type="entry name" value="VWF_dom"/>
</dbReference>
<dbReference type="PROSITE" id="PS50184">
    <property type="entry name" value="VWFC_2"/>
    <property type="match status" value="2"/>
</dbReference>
<protein>
    <submittedName>
        <fullName evidence="8">Uncharacterized protein</fullName>
    </submittedName>
</protein>
<dbReference type="AlphaFoldDB" id="A0AAW0PWM7"/>
<evidence type="ECO:0000313" key="8">
    <source>
        <dbReference type="EMBL" id="KAK7930489.1"/>
    </source>
</evidence>
<feature type="region of interest" description="Disordered" evidence="5">
    <location>
        <begin position="268"/>
        <end position="304"/>
    </location>
</feature>
<dbReference type="Pfam" id="PF08742">
    <property type="entry name" value="C8"/>
    <property type="match status" value="1"/>
</dbReference>
<evidence type="ECO:0000256" key="2">
    <source>
        <dbReference type="ARBA" id="ARBA00022525"/>
    </source>
</evidence>
<evidence type="ECO:0000256" key="5">
    <source>
        <dbReference type="SAM" id="MobiDB-lite"/>
    </source>
</evidence>
<evidence type="ECO:0000313" key="9">
    <source>
        <dbReference type="Proteomes" id="UP001460270"/>
    </source>
</evidence>
<comment type="caution">
    <text evidence="4">Lacks conserved residue(s) required for the propagation of feature annotation.</text>
</comment>
<feature type="domain" description="VWFC" evidence="7">
    <location>
        <begin position="152"/>
        <end position="220"/>
    </location>
</feature>
<dbReference type="InterPro" id="IPR006207">
    <property type="entry name" value="Cys_knot_C"/>
</dbReference>
<gene>
    <name evidence="8" type="ORF">WMY93_006884</name>
</gene>
<feature type="domain" description="VWFC" evidence="7">
    <location>
        <begin position="255"/>
        <end position="353"/>
    </location>
</feature>
<feature type="compositionally biased region" description="Low complexity" evidence="5">
    <location>
        <begin position="285"/>
        <end position="304"/>
    </location>
</feature>
<dbReference type="SMART" id="SM00214">
    <property type="entry name" value="VWC"/>
    <property type="match status" value="2"/>
</dbReference>
<comment type="caution">
    <text evidence="8">The sequence shown here is derived from an EMBL/GenBank/DDBJ whole genome shotgun (WGS) entry which is preliminary data.</text>
</comment>
<dbReference type="GO" id="GO:0005576">
    <property type="term" value="C:extracellular region"/>
    <property type="evidence" value="ECO:0007669"/>
    <property type="project" value="UniProtKB-SubCell"/>
</dbReference>
<dbReference type="PROSITE" id="PS01185">
    <property type="entry name" value="CTCK_1"/>
    <property type="match status" value="1"/>
</dbReference>
<dbReference type="SMART" id="SM00041">
    <property type="entry name" value="CT"/>
    <property type="match status" value="1"/>
</dbReference>
<dbReference type="InterPro" id="IPR050780">
    <property type="entry name" value="Mucin_vWF_Thrombospondin_sf"/>
</dbReference>
<name>A0AAW0PWM7_9GOBI</name>
<reference evidence="9" key="1">
    <citation type="submission" date="2024-04" db="EMBL/GenBank/DDBJ databases">
        <title>Salinicola lusitanus LLJ914,a marine bacterium isolated from the Okinawa Trough.</title>
        <authorList>
            <person name="Li J."/>
        </authorList>
    </citation>
    <scope>NUCLEOTIDE SEQUENCE [LARGE SCALE GENOMIC DNA]</scope>
</reference>
<evidence type="ECO:0000256" key="4">
    <source>
        <dbReference type="PROSITE-ProRule" id="PRU00039"/>
    </source>
</evidence>
<dbReference type="InterPro" id="IPR014853">
    <property type="entry name" value="VWF/SSPO/ZAN-like_Cys-rich_dom"/>
</dbReference>
<evidence type="ECO:0000256" key="3">
    <source>
        <dbReference type="ARBA" id="ARBA00023157"/>
    </source>
</evidence>
<keyword evidence="2" id="KW-0964">Secreted</keyword>